<dbReference type="InterPro" id="IPR049492">
    <property type="entry name" value="BD-FAE-like_dom"/>
</dbReference>
<gene>
    <name evidence="3" type="ORF">HHL08_00915</name>
</gene>
<organism evidence="3 4">
    <name type="scientific">Sphingobium psychrophilum</name>
    <dbReference type="NCBI Taxonomy" id="2728834"/>
    <lineage>
        <taxon>Bacteria</taxon>
        <taxon>Pseudomonadati</taxon>
        <taxon>Pseudomonadota</taxon>
        <taxon>Alphaproteobacteria</taxon>
        <taxon>Sphingomonadales</taxon>
        <taxon>Sphingomonadaceae</taxon>
        <taxon>Sphingobium</taxon>
    </lineage>
</organism>
<feature type="chain" id="PRO_5031034276" description="BD-FAE-like domain-containing protein" evidence="1">
    <location>
        <begin position="29"/>
        <end position="295"/>
    </location>
</feature>
<keyword evidence="4" id="KW-1185">Reference proteome</keyword>
<evidence type="ECO:0000313" key="3">
    <source>
        <dbReference type="EMBL" id="NML08717.1"/>
    </source>
</evidence>
<dbReference type="AlphaFoldDB" id="A0A7X9WRS1"/>
<dbReference type="Pfam" id="PF20434">
    <property type="entry name" value="BD-FAE"/>
    <property type="match status" value="1"/>
</dbReference>
<accession>A0A7X9WRS1</accession>
<feature type="domain" description="BD-FAE-like" evidence="2">
    <location>
        <begin position="62"/>
        <end position="161"/>
    </location>
</feature>
<name>A0A7X9WRS1_9SPHN</name>
<reference evidence="3 4" key="1">
    <citation type="submission" date="2020-04" db="EMBL/GenBank/DDBJ databases">
        <title>Sphingobium sp. AR-3-1 isolated from Arctic soil.</title>
        <authorList>
            <person name="Dahal R.H."/>
            <person name="Chaudhary D.K."/>
        </authorList>
    </citation>
    <scope>NUCLEOTIDE SEQUENCE [LARGE SCALE GENOMIC DNA]</scope>
    <source>
        <strain evidence="3 4">AR-3-1</strain>
    </source>
</reference>
<dbReference type="Proteomes" id="UP000519023">
    <property type="component" value="Unassembled WGS sequence"/>
</dbReference>
<dbReference type="EMBL" id="JABBFV010000001">
    <property type="protein sequence ID" value="NML08717.1"/>
    <property type="molecule type" value="Genomic_DNA"/>
</dbReference>
<evidence type="ECO:0000256" key="1">
    <source>
        <dbReference type="SAM" id="SignalP"/>
    </source>
</evidence>
<protein>
    <recommendedName>
        <fullName evidence="2">BD-FAE-like domain-containing protein</fullName>
    </recommendedName>
</protein>
<evidence type="ECO:0000313" key="4">
    <source>
        <dbReference type="Proteomes" id="UP000519023"/>
    </source>
</evidence>
<proteinExistence type="predicted"/>
<dbReference type="SUPFAM" id="SSF53474">
    <property type="entry name" value="alpha/beta-Hydrolases"/>
    <property type="match status" value="1"/>
</dbReference>
<comment type="caution">
    <text evidence="3">The sequence shown here is derived from an EMBL/GenBank/DDBJ whole genome shotgun (WGS) entry which is preliminary data.</text>
</comment>
<keyword evidence="1" id="KW-0732">Signal</keyword>
<sequence length="295" mass="31598">MTNMAERHALMTAILFTGLTVAASPSHAQSQLIGEQFAPIRPPVSVRYGSGNSQIMNFWRASGRTPAPLVLIIESSGWPTSPKPSTYKLAATLAASGIAVAAMGSRPNRPVGVRDVIADARDMLQCLASQAERRGIQKDQLAIIGVGSAGAAAALMATDPNWTGGTSLFFENLRALILIDAVGFDPELTLQTARSDRRAKILESLGETEEKRKANSAVSHLAMPNVPNALLLVSEERRNERSSADFSALLNEHGIIAEVRKMPRSDTSTNRGIFGNELNPETKALVAYLAQRLGK</sequence>
<dbReference type="Gene3D" id="3.40.50.1820">
    <property type="entry name" value="alpha/beta hydrolase"/>
    <property type="match status" value="1"/>
</dbReference>
<feature type="signal peptide" evidence="1">
    <location>
        <begin position="1"/>
        <end position="28"/>
    </location>
</feature>
<dbReference type="InterPro" id="IPR029058">
    <property type="entry name" value="AB_hydrolase_fold"/>
</dbReference>
<evidence type="ECO:0000259" key="2">
    <source>
        <dbReference type="Pfam" id="PF20434"/>
    </source>
</evidence>